<evidence type="ECO:0000256" key="3">
    <source>
        <dbReference type="ARBA" id="ARBA00022801"/>
    </source>
</evidence>
<keyword evidence="5" id="KW-0472">Membrane</keyword>
<organism evidence="7 8">
    <name type="scientific">Carnegiea gigantea</name>
    <dbReference type="NCBI Taxonomy" id="171969"/>
    <lineage>
        <taxon>Eukaryota</taxon>
        <taxon>Viridiplantae</taxon>
        <taxon>Streptophyta</taxon>
        <taxon>Embryophyta</taxon>
        <taxon>Tracheophyta</taxon>
        <taxon>Spermatophyta</taxon>
        <taxon>Magnoliopsida</taxon>
        <taxon>eudicotyledons</taxon>
        <taxon>Gunneridae</taxon>
        <taxon>Pentapetalae</taxon>
        <taxon>Caryophyllales</taxon>
        <taxon>Cactineae</taxon>
        <taxon>Cactaceae</taxon>
        <taxon>Cactoideae</taxon>
        <taxon>Echinocereeae</taxon>
        <taxon>Carnegiea</taxon>
    </lineage>
</organism>
<dbReference type="InterPro" id="IPR038765">
    <property type="entry name" value="Papain-like_cys_pep_sf"/>
</dbReference>
<dbReference type="OrthoDB" id="5065855at2759"/>
<reference evidence="7" key="1">
    <citation type="submission" date="2022-04" db="EMBL/GenBank/DDBJ databases">
        <title>Carnegiea gigantea Genome sequencing and assembly v2.</title>
        <authorList>
            <person name="Copetti D."/>
            <person name="Sanderson M.J."/>
            <person name="Burquez A."/>
            <person name="Wojciechowski M.F."/>
        </authorList>
    </citation>
    <scope>NUCLEOTIDE SEQUENCE</scope>
    <source>
        <strain evidence="7">SGP5-SGP5p</strain>
        <tissue evidence="7">Aerial part</tissue>
    </source>
</reference>
<dbReference type="GO" id="GO:0006508">
    <property type="term" value="P:proteolysis"/>
    <property type="evidence" value="ECO:0007669"/>
    <property type="project" value="UniProtKB-KW"/>
</dbReference>
<feature type="domain" description="Ubiquitin-like protease family profile" evidence="6">
    <location>
        <begin position="1"/>
        <end position="91"/>
    </location>
</feature>
<dbReference type="Pfam" id="PF02902">
    <property type="entry name" value="Peptidase_C48"/>
    <property type="match status" value="1"/>
</dbReference>
<evidence type="ECO:0000313" key="7">
    <source>
        <dbReference type="EMBL" id="KAJ8419910.1"/>
    </source>
</evidence>
<keyword evidence="8" id="KW-1185">Reference proteome</keyword>
<dbReference type="Gene3D" id="3.40.395.10">
    <property type="entry name" value="Adenoviral Proteinase, Chain A"/>
    <property type="match status" value="1"/>
</dbReference>
<dbReference type="InterPro" id="IPR044613">
    <property type="entry name" value="Nep1/2-like"/>
</dbReference>
<gene>
    <name evidence="7" type="ORF">Cgig2_000657</name>
</gene>
<dbReference type="PANTHER" id="PTHR46468">
    <property type="entry name" value="SENTRIN-SPECIFIC PROTEASE 8"/>
    <property type="match status" value="1"/>
</dbReference>
<comment type="caution">
    <text evidence="7">The sequence shown here is derived from an EMBL/GenBank/DDBJ whole genome shotgun (WGS) entry which is preliminary data.</text>
</comment>
<dbReference type="GO" id="GO:0008234">
    <property type="term" value="F:cysteine-type peptidase activity"/>
    <property type="evidence" value="ECO:0007669"/>
    <property type="project" value="UniProtKB-KW"/>
</dbReference>
<dbReference type="GO" id="GO:0000338">
    <property type="term" value="P:protein deneddylation"/>
    <property type="evidence" value="ECO:0007669"/>
    <property type="project" value="TreeGrafter"/>
</dbReference>
<protein>
    <recommendedName>
        <fullName evidence="6">Ubiquitin-like protease family profile domain-containing protein</fullName>
    </recommendedName>
</protein>
<proteinExistence type="inferred from homology"/>
<keyword evidence="5" id="KW-0812">Transmembrane</keyword>
<dbReference type="Proteomes" id="UP001153076">
    <property type="component" value="Unassembled WGS sequence"/>
</dbReference>
<dbReference type="AlphaFoldDB" id="A0A9Q1GIV9"/>
<evidence type="ECO:0000313" key="8">
    <source>
        <dbReference type="Proteomes" id="UP001153076"/>
    </source>
</evidence>
<evidence type="ECO:0000256" key="2">
    <source>
        <dbReference type="ARBA" id="ARBA00022670"/>
    </source>
</evidence>
<evidence type="ECO:0000256" key="4">
    <source>
        <dbReference type="ARBA" id="ARBA00022807"/>
    </source>
</evidence>
<keyword evidence="4" id="KW-0788">Thiol protease</keyword>
<evidence type="ECO:0000256" key="1">
    <source>
        <dbReference type="ARBA" id="ARBA00005234"/>
    </source>
</evidence>
<keyword evidence="3" id="KW-0378">Hydrolase</keyword>
<accession>A0A9Q1GIV9</accession>
<feature type="transmembrane region" description="Helical" evidence="5">
    <location>
        <begin position="139"/>
        <end position="162"/>
    </location>
</feature>
<name>A0A9Q1GIV9_9CARY</name>
<dbReference type="InterPro" id="IPR003653">
    <property type="entry name" value="Peptidase_C48_C"/>
</dbReference>
<dbReference type="PANTHER" id="PTHR46468:SF1">
    <property type="entry name" value="SENTRIN-SPECIFIC PROTEASE 8"/>
    <property type="match status" value="1"/>
</dbReference>
<dbReference type="PROSITE" id="PS50600">
    <property type="entry name" value="ULP_PROTEASE"/>
    <property type="match status" value="1"/>
</dbReference>
<keyword evidence="5" id="KW-1133">Transmembrane helix</keyword>
<comment type="similarity">
    <text evidence="1">Belongs to the peptidase C48 family.</text>
</comment>
<dbReference type="SUPFAM" id="SSF54001">
    <property type="entry name" value="Cysteine proteinases"/>
    <property type="match status" value="1"/>
</dbReference>
<dbReference type="GO" id="GO:0019784">
    <property type="term" value="F:deNEDDylase activity"/>
    <property type="evidence" value="ECO:0007669"/>
    <property type="project" value="InterPro"/>
</dbReference>
<evidence type="ECO:0000259" key="6">
    <source>
        <dbReference type="PROSITE" id="PS50600"/>
    </source>
</evidence>
<sequence>MPLLETTDGHWSLLVADLCKSSFLLYDSLPSPVVKSKRELLDSVRIALVLAFLRSTTYANVGQWEVVTPKCPEQKNGHGCGVFIMAFMDLLSLKADGFEFDQDCAAHYRDKCLLSFIQGQVAHFPQHLRLPRIGLDVEVALYIIIYPWLLLMYILGYAIYFVGLMRNCIVFCILCIKHILTYPYGDPGFDSCVSGDKDILALSFALCTTPDAK</sequence>
<dbReference type="EMBL" id="JAKOGI010004159">
    <property type="protein sequence ID" value="KAJ8419910.1"/>
    <property type="molecule type" value="Genomic_DNA"/>
</dbReference>
<evidence type="ECO:0000256" key="5">
    <source>
        <dbReference type="SAM" id="Phobius"/>
    </source>
</evidence>
<keyword evidence="2" id="KW-0645">Protease</keyword>